<keyword evidence="3" id="KW-1185">Reference proteome</keyword>
<keyword evidence="1" id="KW-1133">Transmembrane helix</keyword>
<dbReference type="AlphaFoldDB" id="A0A9X2C9W9"/>
<comment type="caution">
    <text evidence="2">The sequence shown here is derived from an EMBL/GenBank/DDBJ whole genome shotgun (WGS) entry which is preliminary data.</text>
</comment>
<evidence type="ECO:0000313" key="3">
    <source>
        <dbReference type="Proteomes" id="UP001139408"/>
    </source>
</evidence>
<dbReference type="Proteomes" id="UP001139408">
    <property type="component" value="Unassembled WGS sequence"/>
</dbReference>
<dbReference type="RefSeq" id="WP_229779853.1">
    <property type="nucleotide sequence ID" value="NZ_BMQI01000002.1"/>
</dbReference>
<keyword evidence="1" id="KW-0812">Transmembrane</keyword>
<proteinExistence type="predicted"/>
<name>A0A9X2C9W9_9GAMM</name>
<dbReference type="EMBL" id="JAKILJ010000002">
    <property type="protein sequence ID" value="MCL1104004.1"/>
    <property type="molecule type" value="Genomic_DNA"/>
</dbReference>
<evidence type="ECO:0000313" key="2">
    <source>
        <dbReference type="EMBL" id="MCL1104004.1"/>
    </source>
</evidence>
<feature type="transmembrane region" description="Helical" evidence="1">
    <location>
        <begin position="12"/>
        <end position="31"/>
    </location>
</feature>
<reference evidence="2" key="1">
    <citation type="submission" date="2022-01" db="EMBL/GenBank/DDBJ databases">
        <title>Whole genome-based taxonomy of the Shewanellaceae.</title>
        <authorList>
            <person name="Martin-Rodriguez A.J."/>
        </authorList>
    </citation>
    <scope>NUCLEOTIDE SEQUENCE</scope>
    <source>
        <strain evidence="2">DSM 23803</strain>
    </source>
</reference>
<protein>
    <submittedName>
        <fullName evidence="2">Membrane anchored protein in chemotaxis locus</fullName>
    </submittedName>
</protein>
<gene>
    <name evidence="2" type="ORF">L2749_01825</name>
</gene>
<organism evidence="2 3">
    <name type="scientific">Shewanella algicola</name>
    <dbReference type="NCBI Taxonomy" id="640633"/>
    <lineage>
        <taxon>Bacteria</taxon>
        <taxon>Pseudomonadati</taxon>
        <taxon>Pseudomonadota</taxon>
        <taxon>Gammaproteobacteria</taxon>
        <taxon>Alteromonadales</taxon>
        <taxon>Shewanellaceae</taxon>
        <taxon>Shewanella</taxon>
    </lineage>
</organism>
<evidence type="ECO:0000256" key="1">
    <source>
        <dbReference type="SAM" id="Phobius"/>
    </source>
</evidence>
<sequence length="154" mass="17084">MAKPTRVFSTKLMLVLFLCCITIIVLASLYVDARRKMALMTQDIEQLKSSQVLLMVPEEQAANIANWLSQHPEQTQAIIDTGTQDEAKSVLIGPGTHHDVESQNNHMPQSSDSAQIFQTQEVIVSENAQGVKVISLPNGGIRVTTRDDKQQKQQ</sequence>
<accession>A0A9X2C9W9</accession>
<keyword evidence="1" id="KW-0472">Membrane</keyword>